<proteinExistence type="predicted"/>
<evidence type="ECO:0000256" key="1">
    <source>
        <dbReference type="ARBA" id="ARBA00022617"/>
    </source>
</evidence>
<reference evidence="6 7" key="1">
    <citation type="submission" date="2017-11" db="EMBL/GenBank/DDBJ databases">
        <title>Rhodohalobacter 15182 sp. nov., isolated from a salt lake.</title>
        <authorList>
            <person name="Han S."/>
        </authorList>
    </citation>
    <scope>NUCLEOTIDE SEQUENCE [LARGE SCALE GENOMIC DNA]</scope>
    <source>
        <strain evidence="6 7">15182</strain>
    </source>
</reference>
<feature type="domain" description="Cytochrome c" evidence="5">
    <location>
        <begin position="216"/>
        <end position="310"/>
    </location>
</feature>
<dbReference type="OrthoDB" id="9796771at2"/>
<sequence length="312" mass="34791">MMMSCRGQKSEKPPIHPQQNMDFQDRFNAQESNPFFADGRAMRTPVEGTVARGQLRHDTALYEGVDENGDYINEIPFDLTESFLYRGKDKFEVYCQMCHGGTGNGQGIIMTGGYGYVPAPTFHREDSYNMPDGEIYSAIANGIRNMPAYASQIKVEDRWAIVAYVRALQRSQNVPESEMEQYDVDLAQLQQEDEARRAREEELAEQRAAASGEEEVSAARGEQLITANACNACHSVDGSRLVGPSFEGLYGAERNFADGSSTVADEEYIRESIIEPGAKVVESYDNVMAPYSYLSDGEIQSIIEYLKTISDN</sequence>
<evidence type="ECO:0000256" key="2">
    <source>
        <dbReference type="ARBA" id="ARBA00022723"/>
    </source>
</evidence>
<dbReference type="PROSITE" id="PS51007">
    <property type="entry name" value="CYTC"/>
    <property type="match status" value="2"/>
</dbReference>
<accession>A0A2N0VMG6</accession>
<organism evidence="6 7">
    <name type="scientific">Rhodohalobacter barkolensis</name>
    <dbReference type="NCBI Taxonomy" id="2053187"/>
    <lineage>
        <taxon>Bacteria</taxon>
        <taxon>Pseudomonadati</taxon>
        <taxon>Balneolota</taxon>
        <taxon>Balneolia</taxon>
        <taxon>Balneolales</taxon>
        <taxon>Balneolaceae</taxon>
        <taxon>Rhodohalobacter</taxon>
    </lineage>
</organism>
<evidence type="ECO:0000259" key="5">
    <source>
        <dbReference type="PROSITE" id="PS51007"/>
    </source>
</evidence>
<dbReference type="InterPro" id="IPR009056">
    <property type="entry name" value="Cyt_c-like_dom"/>
</dbReference>
<dbReference type="Pfam" id="PF00034">
    <property type="entry name" value="Cytochrom_C"/>
    <property type="match status" value="1"/>
</dbReference>
<dbReference type="GO" id="GO:0009055">
    <property type="term" value="F:electron transfer activity"/>
    <property type="evidence" value="ECO:0007669"/>
    <property type="project" value="InterPro"/>
</dbReference>
<name>A0A2N0VMG6_9BACT</name>
<dbReference type="GO" id="GO:0020037">
    <property type="term" value="F:heme binding"/>
    <property type="evidence" value="ECO:0007669"/>
    <property type="project" value="InterPro"/>
</dbReference>
<keyword evidence="1 4" id="KW-0349">Heme</keyword>
<evidence type="ECO:0000313" key="6">
    <source>
        <dbReference type="EMBL" id="PKD45334.1"/>
    </source>
</evidence>
<dbReference type="InterPro" id="IPR036909">
    <property type="entry name" value="Cyt_c-like_dom_sf"/>
</dbReference>
<dbReference type="Pfam" id="PF13442">
    <property type="entry name" value="Cytochrome_CBB3"/>
    <property type="match status" value="1"/>
</dbReference>
<protein>
    <recommendedName>
        <fullName evidence="5">Cytochrome c domain-containing protein</fullName>
    </recommendedName>
</protein>
<comment type="caution">
    <text evidence="6">The sequence shown here is derived from an EMBL/GenBank/DDBJ whole genome shotgun (WGS) entry which is preliminary data.</text>
</comment>
<feature type="domain" description="Cytochrome c" evidence="5">
    <location>
        <begin position="82"/>
        <end position="169"/>
    </location>
</feature>
<dbReference type="AlphaFoldDB" id="A0A2N0VMG6"/>
<keyword evidence="2 4" id="KW-0479">Metal-binding</keyword>
<dbReference type="PANTHER" id="PTHR40394">
    <property type="entry name" value="LIPOPROTEIN-RELATED"/>
    <property type="match status" value="1"/>
</dbReference>
<keyword evidence="3 4" id="KW-0408">Iron</keyword>
<dbReference type="GO" id="GO:0046872">
    <property type="term" value="F:metal ion binding"/>
    <property type="evidence" value="ECO:0007669"/>
    <property type="project" value="UniProtKB-KW"/>
</dbReference>
<dbReference type="Proteomes" id="UP000233398">
    <property type="component" value="Unassembled WGS sequence"/>
</dbReference>
<evidence type="ECO:0000256" key="4">
    <source>
        <dbReference type="PROSITE-ProRule" id="PRU00433"/>
    </source>
</evidence>
<dbReference type="Gene3D" id="1.10.760.10">
    <property type="entry name" value="Cytochrome c-like domain"/>
    <property type="match status" value="2"/>
</dbReference>
<evidence type="ECO:0000256" key="3">
    <source>
        <dbReference type="ARBA" id="ARBA00023004"/>
    </source>
</evidence>
<gene>
    <name evidence="6" type="ORF">CWD77_01680</name>
</gene>
<evidence type="ECO:0000313" key="7">
    <source>
        <dbReference type="Proteomes" id="UP000233398"/>
    </source>
</evidence>
<dbReference type="SUPFAM" id="SSF46626">
    <property type="entry name" value="Cytochrome c"/>
    <property type="match status" value="2"/>
</dbReference>
<keyword evidence="7" id="KW-1185">Reference proteome</keyword>
<dbReference type="EMBL" id="PISP01000001">
    <property type="protein sequence ID" value="PKD45334.1"/>
    <property type="molecule type" value="Genomic_DNA"/>
</dbReference>
<dbReference type="PANTHER" id="PTHR40394:SF2">
    <property type="entry name" value="QUINOL:CYTOCHROME C OXIDOREDUCTASE MEMBRANE PROTEIN"/>
    <property type="match status" value="1"/>
</dbReference>